<keyword evidence="2" id="KW-0808">Transferase</keyword>
<dbReference type="AlphaFoldDB" id="A0A7J4YT59"/>
<evidence type="ECO:0000313" key="3">
    <source>
        <dbReference type="EMBL" id="KAA5259896.1"/>
    </source>
</evidence>
<dbReference type="Pfam" id="PF02195">
    <property type="entry name" value="ParB_N"/>
    <property type="match status" value="1"/>
</dbReference>
<dbReference type="EMBL" id="VWAK01000003">
    <property type="protein sequence ID" value="KAA5232447.1"/>
    <property type="molecule type" value="Genomic_DNA"/>
</dbReference>
<evidence type="ECO:0000313" key="5">
    <source>
        <dbReference type="Proteomes" id="UP000440198"/>
    </source>
</evidence>
<dbReference type="EMBL" id="VWAG01000002">
    <property type="protein sequence ID" value="KAA5259896.1"/>
    <property type="molecule type" value="Genomic_DNA"/>
</dbReference>
<organism evidence="2 4">
    <name type="scientific">Bacteroides finegoldii</name>
    <dbReference type="NCBI Taxonomy" id="338188"/>
    <lineage>
        <taxon>Bacteria</taxon>
        <taxon>Pseudomonadati</taxon>
        <taxon>Bacteroidota</taxon>
        <taxon>Bacteroidia</taxon>
        <taxon>Bacteroidales</taxon>
        <taxon>Bacteroidaceae</taxon>
        <taxon>Bacteroides</taxon>
    </lineage>
</organism>
<dbReference type="GO" id="GO:0032259">
    <property type="term" value="P:methylation"/>
    <property type="evidence" value="ECO:0007669"/>
    <property type="project" value="UniProtKB-KW"/>
</dbReference>
<dbReference type="GO" id="GO:0008168">
    <property type="term" value="F:methyltransferase activity"/>
    <property type="evidence" value="ECO:0007669"/>
    <property type="project" value="UniProtKB-KW"/>
</dbReference>
<dbReference type="InterPro" id="IPR003115">
    <property type="entry name" value="ParB_N"/>
</dbReference>
<sequence length="250" mass="28252">MGLSKYFNSKSVELKRSQIKPASYNPRTISDEGKKALKRSIKLYGVVGGIVINQATSYTIVGGHQKVAVLDELNKYDKSTHENDYTLRVELINVDEKTEKQLNITLNNPNVGGNWDFDALARIVPDIDWKDAGLTDADLNMIGVDYLLQTEEENSIADALSDMMVPVSEQKEADKAAKQLERAEKVAHMKEVKQQVKENAQKQAENMDAYVILSFDTYEAKAAFCERFGYDPDMKFIKGEVFDEQIERID</sequence>
<name>A0A7J4YT59_9BACE</name>
<reference evidence="4 5" key="1">
    <citation type="journal article" date="2019" name="Nat. Med.">
        <title>A library of human gut bacterial isolates paired with longitudinal multiomics data enables mechanistic microbiome research.</title>
        <authorList>
            <person name="Poyet M."/>
            <person name="Groussin M."/>
            <person name="Gibbons S.M."/>
            <person name="Avila-Pacheco J."/>
            <person name="Jiang X."/>
            <person name="Kearney S.M."/>
            <person name="Perrotta A.R."/>
            <person name="Berdy B."/>
            <person name="Zhao S."/>
            <person name="Lieberman T.D."/>
            <person name="Swanson P.K."/>
            <person name="Smith M."/>
            <person name="Roesemann S."/>
            <person name="Alexander J.E."/>
            <person name="Rich S.A."/>
            <person name="Livny J."/>
            <person name="Vlamakis H."/>
            <person name="Clish C."/>
            <person name="Bullock K."/>
            <person name="Deik A."/>
            <person name="Scott J."/>
            <person name="Pierce K.A."/>
            <person name="Xavier R.J."/>
            <person name="Alm E.J."/>
        </authorList>
    </citation>
    <scope>NUCLEOTIDE SEQUENCE [LARGE SCALE GENOMIC DNA]</scope>
    <source>
        <strain evidence="3 5">BIOML-A2</strain>
        <strain evidence="2 4">BIOML-A6</strain>
    </source>
</reference>
<comment type="caution">
    <text evidence="2">The sequence shown here is derived from an EMBL/GenBank/DDBJ whole genome shotgun (WGS) entry which is preliminary data.</text>
</comment>
<keyword evidence="2" id="KW-0489">Methyltransferase</keyword>
<keyword evidence="5" id="KW-1185">Reference proteome</keyword>
<dbReference type="InterPro" id="IPR036086">
    <property type="entry name" value="ParB/Sulfiredoxin_sf"/>
</dbReference>
<evidence type="ECO:0000313" key="2">
    <source>
        <dbReference type="EMBL" id="KAA5232447.1"/>
    </source>
</evidence>
<proteinExistence type="predicted"/>
<protein>
    <submittedName>
        <fullName evidence="2">DNA methylase</fullName>
    </submittedName>
</protein>
<evidence type="ECO:0000313" key="4">
    <source>
        <dbReference type="Proteomes" id="UP000421791"/>
    </source>
</evidence>
<evidence type="ECO:0000259" key="1">
    <source>
        <dbReference type="Pfam" id="PF02195"/>
    </source>
</evidence>
<dbReference type="Proteomes" id="UP000421791">
    <property type="component" value="Unassembled WGS sequence"/>
</dbReference>
<dbReference type="SUPFAM" id="SSF110849">
    <property type="entry name" value="ParB/Sulfiredoxin"/>
    <property type="match status" value="1"/>
</dbReference>
<feature type="domain" description="ParB-like N-terminal" evidence="1">
    <location>
        <begin position="12"/>
        <end position="74"/>
    </location>
</feature>
<gene>
    <name evidence="3" type="ORF">F2Z09_01250</name>
    <name evidence="2" type="ORF">F2Z22_03575</name>
</gene>
<dbReference type="Gene3D" id="3.90.1530.10">
    <property type="entry name" value="Conserved hypothetical protein from pyrococcus furiosus pfu- 392566-001, ParB domain"/>
    <property type="match status" value="1"/>
</dbReference>
<accession>A0A7J4YT59</accession>
<dbReference type="RefSeq" id="WP_149923425.1">
    <property type="nucleotide sequence ID" value="NZ_JADOZO010000536.1"/>
</dbReference>
<dbReference type="Proteomes" id="UP000440198">
    <property type="component" value="Unassembled WGS sequence"/>
</dbReference>